<dbReference type="GO" id="GO:0016757">
    <property type="term" value="F:glycosyltransferase activity"/>
    <property type="evidence" value="ECO:0007669"/>
    <property type="project" value="UniProtKB-KW"/>
</dbReference>
<dbReference type="Pfam" id="PF13439">
    <property type="entry name" value="Glyco_transf_4"/>
    <property type="match status" value="1"/>
</dbReference>
<keyword evidence="4" id="KW-1185">Reference proteome</keyword>
<name>A0ABN7K8Q1_9BACT</name>
<dbReference type="EMBL" id="CAJHOE010000004">
    <property type="protein sequence ID" value="CAD7288777.1"/>
    <property type="molecule type" value="Genomic_DNA"/>
</dbReference>
<reference evidence="3 4" key="1">
    <citation type="submission" date="2020-11" db="EMBL/GenBank/DDBJ databases">
        <authorList>
            <person name="Peeters C."/>
        </authorList>
    </citation>
    <scope>NUCLEOTIDE SEQUENCE [LARGE SCALE GENOMIC DNA]</scope>
    <source>
        <strain evidence="3 4">LMG 8286</strain>
    </source>
</reference>
<evidence type="ECO:0000313" key="4">
    <source>
        <dbReference type="Proteomes" id="UP000789359"/>
    </source>
</evidence>
<dbReference type="Proteomes" id="UP000789359">
    <property type="component" value="Unassembled WGS sequence"/>
</dbReference>
<feature type="domain" description="Glycosyl transferase family 1" evidence="1">
    <location>
        <begin position="170"/>
        <end position="329"/>
    </location>
</feature>
<dbReference type="PANTHER" id="PTHR12526:SF630">
    <property type="entry name" value="GLYCOSYLTRANSFERASE"/>
    <property type="match status" value="1"/>
</dbReference>
<dbReference type="PANTHER" id="PTHR12526">
    <property type="entry name" value="GLYCOSYLTRANSFERASE"/>
    <property type="match status" value="1"/>
</dbReference>
<dbReference type="RefSeq" id="WP_230057257.1">
    <property type="nucleotide sequence ID" value="NZ_CAJHOE010000004.1"/>
</dbReference>
<comment type="caution">
    <text evidence="3">The sequence shown here is derived from an EMBL/GenBank/DDBJ whole genome shotgun (WGS) entry which is preliminary data.</text>
</comment>
<gene>
    <name evidence="3" type="primary">pglH_2</name>
    <name evidence="3" type="ORF">LMG8286_01515</name>
</gene>
<protein>
    <submittedName>
        <fullName evidence="3">GalNAc-alpha-(1-&gt;4)-GalNAc-alpha-(1-&gt;3)-diNAcBac-PP-undecaprenol alpha-1,4-N-acetyl-D-galactosaminyltransferase</fullName>
        <ecNumber evidence="3">2.4.1.292</ecNumber>
    </submittedName>
</protein>
<dbReference type="Pfam" id="PF00534">
    <property type="entry name" value="Glycos_transf_1"/>
    <property type="match status" value="1"/>
</dbReference>
<dbReference type="SUPFAM" id="SSF53756">
    <property type="entry name" value="UDP-Glycosyltransferase/glycogen phosphorylase"/>
    <property type="match status" value="1"/>
</dbReference>
<keyword evidence="3" id="KW-0328">Glycosyltransferase</keyword>
<dbReference type="InterPro" id="IPR028098">
    <property type="entry name" value="Glyco_trans_4-like_N"/>
</dbReference>
<evidence type="ECO:0000259" key="1">
    <source>
        <dbReference type="Pfam" id="PF00534"/>
    </source>
</evidence>
<keyword evidence="3" id="KW-0808">Transferase</keyword>
<sequence length="357" mass="40216">MKVLFVISTLRMGGAERVCALLASKFSQDHNVCLVKFDNEEPFYKLDDKVKLKCLNHGANELGVMGNLKKRVGKILELRKIIKDAKFDAIISFLDSTNLLVLGANIGLKTPVIISEHTSYMMPKAAIFDWLKRLMYPLSSALSVLTKADLNHYEKFCKNIKVIYNPFFSQKPQNLEIKKENLVLFVGRLIELKNCAMFVKIAANLRQSGYKFVVAGDGECLQELQNLSQELGADVEFLGNVSNISELYERAKFLFSTSKIEGLGNTLIEAIFYDCVRIATKTSGACELIKHEFDGILCDIDDVKQMSAELLQLTKDEQKCEQICNNAKLRLGEFEMDKIYADWLELLAVAGVKKDVV</sequence>
<evidence type="ECO:0000313" key="3">
    <source>
        <dbReference type="EMBL" id="CAD7288777.1"/>
    </source>
</evidence>
<feature type="domain" description="Glycosyltransferase subfamily 4-like N-terminal" evidence="2">
    <location>
        <begin position="12"/>
        <end position="166"/>
    </location>
</feature>
<dbReference type="Gene3D" id="3.40.50.2000">
    <property type="entry name" value="Glycogen Phosphorylase B"/>
    <property type="match status" value="2"/>
</dbReference>
<accession>A0ABN7K8Q1</accession>
<organism evidence="3 4">
    <name type="scientific">Campylobacter suis</name>
    <dbReference type="NCBI Taxonomy" id="2790657"/>
    <lineage>
        <taxon>Bacteria</taxon>
        <taxon>Pseudomonadati</taxon>
        <taxon>Campylobacterota</taxon>
        <taxon>Epsilonproteobacteria</taxon>
        <taxon>Campylobacterales</taxon>
        <taxon>Campylobacteraceae</taxon>
        <taxon>Campylobacter</taxon>
    </lineage>
</organism>
<evidence type="ECO:0000259" key="2">
    <source>
        <dbReference type="Pfam" id="PF13439"/>
    </source>
</evidence>
<dbReference type="InterPro" id="IPR001296">
    <property type="entry name" value="Glyco_trans_1"/>
</dbReference>
<dbReference type="EC" id="2.4.1.292" evidence="3"/>
<proteinExistence type="predicted"/>